<dbReference type="SUPFAM" id="SSF56801">
    <property type="entry name" value="Acetyl-CoA synthetase-like"/>
    <property type="match status" value="1"/>
</dbReference>
<evidence type="ECO:0000313" key="3">
    <source>
        <dbReference type="EMBL" id="MDV2476981.1"/>
    </source>
</evidence>
<dbReference type="InterPro" id="IPR050237">
    <property type="entry name" value="ATP-dep_AMP-bd_enzyme"/>
</dbReference>
<protein>
    <submittedName>
        <fullName evidence="3">AMP-binding protein</fullName>
    </submittedName>
</protein>
<evidence type="ECO:0000256" key="1">
    <source>
        <dbReference type="SAM" id="Phobius"/>
    </source>
</evidence>
<dbReference type="PROSITE" id="PS50075">
    <property type="entry name" value="CARRIER"/>
    <property type="match status" value="1"/>
</dbReference>
<proteinExistence type="predicted"/>
<accession>A0ABU3WSK5</accession>
<dbReference type="Pfam" id="PF00501">
    <property type="entry name" value="AMP-binding"/>
    <property type="match status" value="1"/>
</dbReference>
<gene>
    <name evidence="3" type="ORF">F8M49_19605</name>
</gene>
<dbReference type="EMBL" id="WBMO01000001">
    <property type="protein sequence ID" value="MDV2476981.1"/>
    <property type="molecule type" value="Genomic_DNA"/>
</dbReference>
<evidence type="ECO:0000313" key="4">
    <source>
        <dbReference type="Proteomes" id="UP001275440"/>
    </source>
</evidence>
<dbReference type="InterPro" id="IPR000873">
    <property type="entry name" value="AMP-dep_synth/lig_dom"/>
</dbReference>
<feature type="transmembrane region" description="Helical" evidence="1">
    <location>
        <begin position="549"/>
        <end position="582"/>
    </location>
</feature>
<dbReference type="Gene3D" id="3.40.50.12780">
    <property type="entry name" value="N-terminal domain of ligase-like"/>
    <property type="match status" value="1"/>
</dbReference>
<dbReference type="Pfam" id="PF00550">
    <property type="entry name" value="PP-binding"/>
    <property type="match status" value="1"/>
</dbReference>
<comment type="caution">
    <text evidence="3">The sequence shown here is derived from an EMBL/GenBank/DDBJ whole genome shotgun (WGS) entry which is preliminary data.</text>
</comment>
<reference evidence="3 4" key="1">
    <citation type="submission" date="2019-10" db="EMBL/GenBank/DDBJ databases">
        <title>Draft Genome Assembly of Rhodococcus zopfii DSM44189.</title>
        <authorList>
            <person name="Sutton J.M."/>
            <person name="Akob D.M."/>
            <person name="Bushman T.J."/>
        </authorList>
    </citation>
    <scope>NUCLEOTIDE SEQUENCE [LARGE SCALE GENOMIC DNA]</scope>
    <source>
        <strain evidence="3 4">DSM 44189</strain>
    </source>
</reference>
<feature type="transmembrane region" description="Helical" evidence="1">
    <location>
        <begin position="703"/>
        <end position="721"/>
    </location>
</feature>
<dbReference type="PANTHER" id="PTHR43767:SF1">
    <property type="entry name" value="NONRIBOSOMAL PEPTIDE SYNTHASE PES1 (EUROFUNG)-RELATED"/>
    <property type="match status" value="1"/>
</dbReference>
<feature type="transmembrane region" description="Helical" evidence="1">
    <location>
        <begin position="646"/>
        <end position="667"/>
    </location>
</feature>
<organism evidence="3 4">
    <name type="scientific">Rhodococcus zopfii</name>
    <dbReference type="NCBI Taxonomy" id="43772"/>
    <lineage>
        <taxon>Bacteria</taxon>
        <taxon>Bacillati</taxon>
        <taxon>Actinomycetota</taxon>
        <taxon>Actinomycetes</taxon>
        <taxon>Mycobacteriales</taxon>
        <taxon>Nocardiaceae</taxon>
        <taxon>Rhodococcus</taxon>
    </lineage>
</organism>
<keyword evidence="1" id="KW-0812">Transmembrane</keyword>
<dbReference type="Gene3D" id="3.30.300.30">
    <property type="match status" value="1"/>
</dbReference>
<dbReference type="SUPFAM" id="SSF47336">
    <property type="entry name" value="ACP-like"/>
    <property type="match status" value="1"/>
</dbReference>
<dbReference type="InterPro" id="IPR045851">
    <property type="entry name" value="AMP-bd_C_sf"/>
</dbReference>
<keyword evidence="1" id="KW-1133">Transmembrane helix</keyword>
<feature type="transmembrane region" description="Helical" evidence="1">
    <location>
        <begin position="806"/>
        <end position="826"/>
    </location>
</feature>
<evidence type="ECO:0000259" key="2">
    <source>
        <dbReference type="PROSITE" id="PS50075"/>
    </source>
</evidence>
<feature type="transmembrane region" description="Helical" evidence="1">
    <location>
        <begin position="603"/>
        <end position="626"/>
    </location>
</feature>
<dbReference type="InterPro" id="IPR009081">
    <property type="entry name" value="PP-bd_ACP"/>
</dbReference>
<sequence length="863" mass="93012">MLSRSTELVECSRVPFAAGLAAHGERTALIVDGRDVTYRELADRVDAVVHRLGSTRRLVLITGGNALDPIVAYLAALAAGHPVLLVPGGNADTLAAMIEAYRPDVVVDDGRFDEHAPGTTHDLHPDLALLLSTSGSTGSPKLVRLSHDNVQANAEAIATYLDIRNTDRAITTLPMHYCYGLSVLHSHLLCGAGVVLTDRSVTEPEFWNLVRNHRVSALAGVPYTFDLLDRVGFADLDLSCLRYVTQAGGRLDPERVRGYTALGQRRGFDFVVMYGQTEATARMAYLPPELAAQHPDTIGIPVPGGSLRIEPVPESDDGAGELVYTGPNVMLGYATTPGDLALGRVVDELRTGDLAVRTDAGLYRIVGRRSRFAKLFGLRIDLQRVDAVLGDHGLVACCAGGDDQLVVAVVEADPRQVRKLAARASGLPEPAVRVVPVAELPRTENGKPDFRAVAALADRAPGDPSADGGPIDLSRLRSLYTEILATDGVTDDSTFVDLGGDSLTYVRTSVRLEKLLGTLPADWHTTPLRELAAAAGRPRRGLRTVETNVLIRALAIVLIVGSHLHLFALVGGAHVLLAAAGYNFARFNLAGSRGVRLRHTLASVARIALPSAVWIGGVVAVTGAHPLSSVFLLNGVFGPDAWTREWRYWFVEALVYIVLGIAVLLAIPWVDERERRFPFAFPMVLVVAGLLTRYQVIGPDTPTSQILASYVVFWLFPLGWAAARAVAVWQRVVVSAMALVTVPGFFHDEPGRTALVVGGLLLLVWVPRLWWPALFVRPVEVLAGASLFIYLTHFTVYPYLRDIDPWLAFAASLAVGVAYQQLWIGLGRLWGRWRPRSFGAPAVAGREPTGNPARTVTVTGTGG</sequence>
<feature type="transmembrane region" description="Helical" evidence="1">
    <location>
        <begin position="782"/>
        <end position="800"/>
    </location>
</feature>
<dbReference type="InterPro" id="IPR042099">
    <property type="entry name" value="ANL_N_sf"/>
</dbReference>
<dbReference type="Gene3D" id="1.10.1200.10">
    <property type="entry name" value="ACP-like"/>
    <property type="match status" value="1"/>
</dbReference>
<name>A0ABU3WSK5_9NOCA</name>
<dbReference type="InterPro" id="IPR036736">
    <property type="entry name" value="ACP-like_sf"/>
</dbReference>
<feature type="transmembrane region" description="Helical" evidence="1">
    <location>
        <begin position="679"/>
        <end position="697"/>
    </location>
</feature>
<dbReference type="Proteomes" id="UP001275440">
    <property type="component" value="Unassembled WGS sequence"/>
</dbReference>
<keyword evidence="1" id="KW-0472">Membrane</keyword>
<feature type="domain" description="Carrier" evidence="2">
    <location>
        <begin position="467"/>
        <end position="542"/>
    </location>
</feature>
<dbReference type="RefSeq" id="WP_083583516.1">
    <property type="nucleotide sequence ID" value="NZ_JBHWXO010000018.1"/>
</dbReference>
<keyword evidence="4" id="KW-1185">Reference proteome</keyword>
<dbReference type="PANTHER" id="PTHR43767">
    <property type="entry name" value="LONG-CHAIN-FATTY-ACID--COA LIGASE"/>
    <property type="match status" value="1"/>
</dbReference>